<keyword evidence="2" id="KW-0378">Hydrolase</keyword>
<keyword evidence="1" id="KW-0472">Membrane</keyword>
<sequence>MIIFNWAIHIIIGLFFSLEFAVQPMDILFIVIGSILPDIDHHRSMLGRLNIFVGFMSHRGFCHTLLGCAVLSIPFLCIKGAAPYVFLGGISHLFGDALQSIFGSKIFKIKGW</sequence>
<dbReference type="Proteomes" id="UP001165492">
    <property type="component" value="Unassembled WGS sequence"/>
</dbReference>
<keyword evidence="3" id="KW-1185">Reference proteome</keyword>
<dbReference type="Pfam" id="PF04307">
    <property type="entry name" value="YdjM"/>
    <property type="match status" value="1"/>
</dbReference>
<accession>A0ABS8HP04</accession>
<comment type="caution">
    <text evidence="2">The sequence shown here is derived from an EMBL/GenBank/DDBJ whole genome shotgun (WGS) entry which is preliminary data.</text>
</comment>
<evidence type="ECO:0000313" key="2">
    <source>
        <dbReference type="EMBL" id="MCC5464900.1"/>
    </source>
</evidence>
<keyword evidence="1" id="KW-0812">Transmembrane</keyword>
<reference evidence="2" key="1">
    <citation type="submission" date="2021-11" db="EMBL/GenBank/DDBJ databases">
        <title>Description of a new species Pelosinus isolated from the bottom sediments of Lake Baikal.</title>
        <authorList>
            <person name="Zakharyuk A."/>
        </authorList>
    </citation>
    <scope>NUCLEOTIDE SEQUENCE</scope>
    <source>
        <strain evidence="2">Bkl1</strain>
    </source>
</reference>
<protein>
    <submittedName>
        <fullName evidence="2">Metal-dependent hydrolase</fullName>
    </submittedName>
</protein>
<organism evidence="2 3">
    <name type="scientific">Pelosinus baikalensis</name>
    <dbReference type="NCBI Taxonomy" id="2892015"/>
    <lineage>
        <taxon>Bacteria</taxon>
        <taxon>Bacillati</taxon>
        <taxon>Bacillota</taxon>
        <taxon>Negativicutes</taxon>
        <taxon>Selenomonadales</taxon>
        <taxon>Sporomusaceae</taxon>
        <taxon>Pelosinus</taxon>
    </lineage>
</organism>
<evidence type="ECO:0000256" key="1">
    <source>
        <dbReference type="SAM" id="Phobius"/>
    </source>
</evidence>
<dbReference type="EMBL" id="JAJHJB010000005">
    <property type="protein sequence ID" value="MCC5464900.1"/>
    <property type="molecule type" value="Genomic_DNA"/>
</dbReference>
<dbReference type="RefSeq" id="WP_369412563.1">
    <property type="nucleotide sequence ID" value="NZ_JAJHJB010000005.1"/>
</dbReference>
<evidence type="ECO:0000313" key="3">
    <source>
        <dbReference type="Proteomes" id="UP001165492"/>
    </source>
</evidence>
<name>A0ABS8HP04_9FIRM</name>
<dbReference type="GO" id="GO:0016787">
    <property type="term" value="F:hydrolase activity"/>
    <property type="evidence" value="ECO:0007669"/>
    <property type="project" value="UniProtKB-KW"/>
</dbReference>
<proteinExistence type="predicted"/>
<feature type="transmembrane region" description="Helical" evidence="1">
    <location>
        <begin position="6"/>
        <end position="37"/>
    </location>
</feature>
<gene>
    <name evidence="2" type="ORF">LMF89_05940</name>
</gene>
<dbReference type="InterPro" id="IPR007404">
    <property type="entry name" value="YdjM-like"/>
</dbReference>
<keyword evidence="1" id="KW-1133">Transmembrane helix</keyword>